<dbReference type="SUPFAM" id="SSF56112">
    <property type="entry name" value="Protein kinase-like (PK-like)"/>
    <property type="match status" value="1"/>
</dbReference>
<gene>
    <name evidence="3" type="ORF">DME_LOCUS1687</name>
</gene>
<dbReference type="PROSITE" id="PS50011">
    <property type="entry name" value="PROTEIN_KINASE_DOM"/>
    <property type="match status" value="1"/>
</dbReference>
<sequence length="619" mass="70327">MGGSESKFMQEIEIGEEVPECAGIHRIWSNVYPCMQTRKYRRTLFMKEFSETDTSETRSFYENGIKFRFGKSFIMLRQLRHPYILKYIISKMDVNETALLTERVQMLDLVVDTQTPIEIHTGLTDILNAVVFLHDKAKICHNNICPSSIFTTLDGRWKLGGFECAQKTGSNRYWVQSDFVRSVKFADFAPPEDQLMLTADIPPTARDAFAYGKLIIFVLPFLKGHLIEETLISLEDVASRLTSNDSIRRGELGSLFHSHSTAFMNTLSIMVDFLQTIHLKSSKQKDAFFQTICNELRKVPYEVIGKRLVPLILSRYVILEDGAHKGLLPFILEPCSDNDLELKGLLPEHFYKVTVIPEILKMFHVHETSIRLALLAHFHIYMYHFNSVQLNGIVLKELKLGMQDADDRIVRASMHALTCLVPLIGGPQVTGLVHSKVFADGIPKNIDLHLPKIDQVLSMPKKISKNILASPISPLSQLLTDDLVDEPNIKLQLLTPTVNSNEPSFMNVHPTKNSLDEEWSLDWEDKLDLAESKLNLETHSIAATVTYGIPEIDKQILKNSEEAEPDYFVDMVPVLKKRPSVPVEQESQQKKNEEAKWSMFSKLFIPSQTVHDNNASSVG</sequence>
<dbReference type="InterPro" id="IPR051177">
    <property type="entry name" value="CIK-Related_Protein"/>
</dbReference>
<accession>A0A0N4UI06</accession>
<evidence type="ECO:0000313" key="3">
    <source>
        <dbReference type="EMBL" id="VDN51714.1"/>
    </source>
</evidence>
<dbReference type="EMBL" id="UYYG01000028">
    <property type="protein sequence ID" value="VDN51714.1"/>
    <property type="molecule type" value="Genomic_DNA"/>
</dbReference>
<dbReference type="AlphaFoldDB" id="A0A0N4UI06"/>
<dbReference type="Proteomes" id="UP000274756">
    <property type="component" value="Unassembled WGS sequence"/>
</dbReference>
<feature type="domain" description="Protein kinase" evidence="2">
    <location>
        <begin position="1"/>
        <end position="331"/>
    </location>
</feature>
<dbReference type="GO" id="GO:0004672">
    <property type="term" value="F:protein kinase activity"/>
    <property type="evidence" value="ECO:0007669"/>
    <property type="project" value="InterPro"/>
</dbReference>
<dbReference type="Gene3D" id="1.10.510.10">
    <property type="entry name" value="Transferase(Phosphotransferase) domain 1"/>
    <property type="match status" value="1"/>
</dbReference>
<dbReference type="InterPro" id="IPR011989">
    <property type="entry name" value="ARM-like"/>
</dbReference>
<dbReference type="Proteomes" id="UP000038040">
    <property type="component" value="Unplaced"/>
</dbReference>
<evidence type="ECO:0000256" key="1">
    <source>
        <dbReference type="ARBA" id="ARBA00038349"/>
    </source>
</evidence>
<dbReference type="STRING" id="318479.A0A0N4UI06"/>
<reference evidence="6" key="1">
    <citation type="submission" date="2016-04" db="UniProtKB">
        <authorList>
            <consortium name="WormBaseParasite"/>
        </authorList>
    </citation>
    <scope>IDENTIFICATION</scope>
</reference>
<reference evidence="3 5" key="2">
    <citation type="submission" date="2018-11" db="EMBL/GenBank/DDBJ databases">
        <authorList>
            <consortium name="Pathogen Informatics"/>
        </authorList>
    </citation>
    <scope>NUCLEOTIDE SEQUENCE [LARGE SCALE GENOMIC DNA]</scope>
</reference>
<evidence type="ECO:0000313" key="6">
    <source>
        <dbReference type="WBParaSite" id="DME_0000721601-mRNA-1"/>
    </source>
</evidence>
<evidence type="ECO:0000313" key="4">
    <source>
        <dbReference type="Proteomes" id="UP000038040"/>
    </source>
</evidence>
<evidence type="ECO:0000313" key="5">
    <source>
        <dbReference type="Proteomes" id="UP000274756"/>
    </source>
</evidence>
<comment type="similarity">
    <text evidence="1">Belongs to the protein kinase superfamily.</text>
</comment>
<dbReference type="Gene3D" id="1.25.10.10">
    <property type="entry name" value="Leucine-rich Repeat Variant"/>
    <property type="match status" value="1"/>
</dbReference>
<name>A0A0N4UI06_DRAME</name>
<dbReference type="InterPro" id="IPR000719">
    <property type="entry name" value="Prot_kinase_dom"/>
</dbReference>
<dbReference type="InterPro" id="IPR011009">
    <property type="entry name" value="Kinase-like_dom_sf"/>
</dbReference>
<organism evidence="4 6">
    <name type="scientific">Dracunculus medinensis</name>
    <name type="common">Guinea worm</name>
    <dbReference type="NCBI Taxonomy" id="318479"/>
    <lineage>
        <taxon>Eukaryota</taxon>
        <taxon>Metazoa</taxon>
        <taxon>Ecdysozoa</taxon>
        <taxon>Nematoda</taxon>
        <taxon>Chromadorea</taxon>
        <taxon>Rhabditida</taxon>
        <taxon>Spirurina</taxon>
        <taxon>Dracunculoidea</taxon>
        <taxon>Dracunculidae</taxon>
        <taxon>Dracunculus</taxon>
    </lineage>
</organism>
<dbReference type="OrthoDB" id="5870215at2759"/>
<proteinExistence type="inferred from homology"/>
<dbReference type="PANTHER" id="PTHR12984">
    <property type="entry name" value="SCY1-RELATED S/T PROTEIN KINASE-LIKE"/>
    <property type="match status" value="1"/>
</dbReference>
<dbReference type="GO" id="GO:0005524">
    <property type="term" value="F:ATP binding"/>
    <property type="evidence" value="ECO:0007669"/>
    <property type="project" value="InterPro"/>
</dbReference>
<protein>
    <submittedName>
        <fullName evidence="6">Protein kinase domain-containing protein</fullName>
    </submittedName>
</protein>
<dbReference type="WBParaSite" id="DME_0000721601-mRNA-1">
    <property type="protein sequence ID" value="DME_0000721601-mRNA-1"/>
    <property type="gene ID" value="DME_0000721601"/>
</dbReference>
<evidence type="ECO:0000259" key="2">
    <source>
        <dbReference type="PROSITE" id="PS50011"/>
    </source>
</evidence>
<dbReference type="PANTHER" id="PTHR12984:SF15">
    <property type="entry name" value="PROTEIN-ASSOCIATING WITH THE CARBOXYL-TERMINAL DOMAIN OF EZRIN"/>
    <property type="match status" value="1"/>
</dbReference>
<keyword evidence="5" id="KW-1185">Reference proteome</keyword>